<reference evidence="2" key="1">
    <citation type="journal article" date="2015" name="Nat. Genet.">
        <title>The genome and transcriptome of the zoonotic hookworm Ancylostoma ceylanicum identify infection-specific gene families.</title>
        <authorList>
            <person name="Schwarz E.M."/>
            <person name="Hu Y."/>
            <person name="Antoshechkin I."/>
            <person name="Miller M.M."/>
            <person name="Sternberg P.W."/>
            <person name="Aroian R.V."/>
        </authorList>
    </citation>
    <scope>NUCLEOTIDE SEQUENCE</scope>
    <source>
        <strain evidence="2">HY135</strain>
    </source>
</reference>
<dbReference type="EMBL" id="JARK01001413">
    <property type="protein sequence ID" value="EYC06305.1"/>
    <property type="molecule type" value="Genomic_DNA"/>
</dbReference>
<evidence type="ECO:0000313" key="2">
    <source>
        <dbReference type="Proteomes" id="UP000024635"/>
    </source>
</evidence>
<dbReference type="AlphaFoldDB" id="A0A016TU25"/>
<comment type="caution">
    <text evidence="1">The sequence shown here is derived from an EMBL/GenBank/DDBJ whole genome shotgun (WGS) entry which is preliminary data.</text>
</comment>
<gene>
    <name evidence="1" type="primary">Acey_s0077.g1135</name>
    <name evidence="1" type="ORF">Y032_0077g1135</name>
</gene>
<organism evidence="1 2">
    <name type="scientific">Ancylostoma ceylanicum</name>
    <dbReference type="NCBI Taxonomy" id="53326"/>
    <lineage>
        <taxon>Eukaryota</taxon>
        <taxon>Metazoa</taxon>
        <taxon>Ecdysozoa</taxon>
        <taxon>Nematoda</taxon>
        <taxon>Chromadorea</taxon>
        <taxon>Rhabditida</taxon>
        <taxon>Rhabditina</taxon>
        <taxon>Rhabditomorpha</taxon>
        <taxon>Strongyloidea</taxon>
        <taxon>Ancylostomatidae</taxon>
        <taxon>Ancylostomatinae</taxon>
        <taxon>Ancylostoma</taxon>
    </lineage>
</organism>
<protein>
    <submittedName>
        <fullName evidence="1">Uncharacterized protein</fullName>
    </submittedName>
</protein>
<proteinExistence type="predicted"/>
<sequence>MGRGDHKTVSTWLEWLDGFTSASHMVRRARLVAGHTSLPASHQLGQSADFPGDVGKLVLDGGDSQGESLLRGVDVLNQVVRV</sequence>
<name>A0A016TU25_9BILA</name>
<evidence type="ECO:0000313" key="1">
    <source>
        <dbReference type="EMBL" id="EYC06305.1"/>
    </source>
</evidence>
<accession>A0A016TU25</accession>
<keyword evidence="2" id="KW-1185">Reference proteome</keyword>
<dbReference type="Proteomes" id="UP000024635">
    <property type="component" value="Unassembled WGS sequence"/>
</dbReference>